<keyword evidence="1" id="KW-0808">Transferase</keyword>
<reference evidence="8 9" key="1">
    <citation type="submission" date="2019-03" db="EMBL/GenBank/DDBJ databases">
        <title>Genomic Encyclopedia of Type Strains, Phase IV (KMG-IV): sequencing the most valuable type-strain genomes for metagenomic binning, comparative biology and taxonomic classification.</title>
        <authorList>
            <person name="Goeker M."/>
        </authorList>
    </citation>
    <scope>NUCLEOTIDE SEQUENCE [LARGE SCALE GENOMIC DNA]</scope>
    <source>
        <strain evidence="8 9">DSM 46770</strain>
    </source>
</reference>
<dbReference type="PROSITE" id="PS50011">
    <property type="entry name" value="PROTEIN_KINASE_DOM"/>
    <property type="match status" value="1"/>
</dbReference>
<dbReference type="SMART" id="SM00220">
    <property type="entry name" value="S_TKc"/>
    <property type="match status" value="1"/>
</dbReference>
<dbReference type="PANTHER" id="PTHR43289:SF34">
    <property type="entry name" value="SERINE_THREONINE-PROTEIN KINASE YBDM-RELATED"/>
    <property type="match status" value="1"/>
</dbReference>
<feature type="domain" description="Protein kinase" evidence="7">
    <location>
        <begin position="30"/>
        <end position="281"/>
    </location>
</feature>
<dbReference type="GO" id="GO:0004674">
    <property type="term" value="F:protein serine/threonine kinase activity"/>
    <property type="evidence" value="ECO:0007669"/>
    <property type="project" value="UniProtKB-KW"/>
</dbReference>
<evidence type="ECO:0000256" key="3">
    <source>
        <dbReference type="ARBA" id="ARBA00022777"/>
    </source>
</evidence>
<keyword evidence="3 8" id="KW-0418">Kinase</keyword>
<evidence type="ECO:0000313" key="8">
    <source>
        <dbReference type="EMBL" id="TDQ51436.1"/>
    </source>
</evidence>
<evidence type="ECO:0000256" key="2">
    <source>
        <dbReference type="ARBA" id="ARBA00022741"/>
    </source>
</evidence>
<dbReference type="SUPFAM" id="SSF89392">
    <property type="entry name" value="Prokaryotic lipoproteins and lipoprotein localization factors"/>
    <property type="match status" value="1"/>
</dbReference>
<sequence>MTSPIPPNASVLPPELEPVRPGDPARIGPYRVVGRLGQGGMGTVFGALDGRDACVAVKVVHARFAADAEFRARFAAEIDLMRLVGGLCTAEVHAADADAARPWVATDFVPGRTLRAHVRENGPLEGDMLVAFAAGVAESLAAIHAAGVVHCDLKPGNVILAPEGPKVLDFGIARHAAGGERSGGAVFGSPGWMSPERYDGTAPTPAADVFAWGAMVAFAATGRNPFGRADTAELARRARQEPADTEGVPEELLPLVERSLAKDPAGRPTADAVFGEVMALMDGVEEAEGIRLEGLPARTERLRVRLGERWRGIDAGWHRPALWVAAATATGMAATASTATGAGVAGAGAAAATGAGTGGAGAGAGAAAAVGAGAGTGKVVAVVAAAVIGTAAVGTGGYFAADALTGPQEAASSPTPAPSPSTPQEFVAMAADLAAGADSFVVAYDQRITEEEARRQPDSFTGSEEERIEYLIAVSGQTGEYRYTSEPDPVLEETRANEGGGRTYLDTGGDLYLYSVVDDSWRRNPPDVDRDRHTVDALLQPLRSIAESDDLVGNGSDTVDGVAATHYSGTFEAVEYRNADGGATTSEALFDLWIGADGYPVRLDYTTESLERELVFESFGEPVSIDGPDQEKLIAGVCGPLSTADGGTVVEVSSGAYGVTCEEAMGIVGGYFDGRGEVAPGGGGSGGFATVDGWTCGWTTAGAIELALPGDSIGGCTELESDEPVPPRIDFLKTG</sequence>
<dbReference type="Gene3D" id="1.10.510.10">
    <property type="entry name" value="Transferase(Phosphotransferase) domain 1"/>
    <property type="match status" value="1"/>
</dbReference>
<keyword evidence="8" id="KW-0723">Serine/threonine-protein kinase</keyword>
<protein>
    <submittedName>
        <fullName evidence="8">Serine/threonine protein kinase</fullName>
    </submittedName>
</protein>
<dbReference type="InterPro" id="IPR017441">
    <property type="entry name" value="Protein_kinase_ATP_BS"/>
</dbReference>
<dbReference type="GO" id="GO:0005524">
    <property type="term" value="F:ATP binding"/>
    <property type="evidence" value="ECO:0007669"/>
    <property type="project" value="UniProtKB-UniRule"/>
</dbReference>
<evidence type="ECO:0000256" key="6">
    <source>
        <dbReference type="SAM" id="MobiDB-lite"/>
    </source>
</evidence>
<evidence type="ECO:0000259" key="7">
    <source>
        <dbReference type="PROSITE" id="PS50011"/>
    </source>
</evidence>
<gene>
    <name evidence="8" type="ORF">EV190_11140</name>
</gene>
<dbReference type="AlphaFoldDB" id="A0A4R6UYN9"/>
<dbReference type="CDD" id="cd14014">
    <property type="entry name" value="STKc_PknB_like"/>
    <property type="match status" value="1"/>
</dbReference>
<evidence type="ECO:0000256" key="1">
    <source>
        <dbReference type="ARBA" id="ARBA00022679"/>
    </source>
</evidence>
<dbReference type="PANTHER" id="PTHR43289">
    <property type="entry name" value="MITOGEN-ACTIVATED PROTEIN KINASE KINASE KINASE 20-RELATED"/>
    <property type="match status" value="1"/>
</dbReference>
<accession>A0A4R6UYN9</accession>
<proteinExistence type="predicted"/>
<dbReference type="OrthoDB" id="3414854at2"/>
<dbReference type="SUPFAM" id="SSF56112">
    <property type="entry name" value="Protein kinase-like (PK-like)"/>
    <property type="match status" value="1"/>
</dbReference>
<dbReference type="EMBL" id="SNYN01000011">
    <property type="protein sequence ID" value="TDQ51436.1"/>
    <property type="molecule type" value="Genomic_DNA"/>
</dbReference>
<dbReference type="InterPro" id="IPR008271">
    <property type="entry name" value="Ser/Thr_kinase_AS"/>
</dbReference>
<evidence type="ECO:0000313" key="9">
    <source>
        <dbReference type="Proteomes" id="UP000295281"/>
    </source>
</evidence>
<keyword evidence="4 5" id="KW-0067">ATP-binding</keyword>
<dbReference type="Gene3D" id="2.50.20.20">
    <property type="match status" value="1"/>
</dbReference>
<feature type="binding site" evidence="5">
    <location>
        <position position="58"/>
    </location>
    <ligand>
        <name>ATP</name>
        <dbReference type="ChEBI" id="CHEBI:30616"/>
    </ligand>
</feature>
<name>A0A4R6UYN9_9ACTN</name>
<comment type="caution">
    <text evidence="8">The sequence shown here is derived from an EMBL/GenBank/DDBJ whole genome shotgun (WGS) entry which is preliminary data.</text>
</comment>
<dbReference type="Pfam" id="PF00069">
    <property type="entry name" value="Pkinase"/>
    <property type="match status" value="1"/>
</dbReference>
<evidence type="ECO:0000256" key="4">
    <source>
        <dbReference type="ARBA" id="ARBA00022840"/>
    </source>
</evidence>
<organism evidence="8 9">
    <name type="scientific">Actinorugispora endophytica</name>
    <dbReference type="NCBI Taxonomy" id="1605990"/>
    <lineage>
        <taxon>Bacteria</taxon>
        <taxon>Bacillati</taxon>
        <taxon>Actinomycetota</taxon>
        <taxon>Actinomycetes</taxon>
        <taxon>Streptosporangiales</taxon>
        <taxon>Nocardiopsidaceae</taxon>
        <taxon>Actinorugispora</taxon>
    </lineage>
</organism>
<dbReference type="InterPro" id="IPR011009">
    <property type="entry name" value="Kinase-like_dom_sf"/>
</dbReference>
<evidence type="ECO:0000256" key="5">
    <source>
        <dbReference type="PROSITE-ProRule" id="PRU10141"/>
    </source>
</evidence>
<dbReference type="Gene3D" id="3.30.200.20">
    <property type="entry name" value="Phosphorylase Kinase, domain 1"/>
    <property type="match status" value="1"/>
</dbReference>
<keyword evidence="9" id="KW-1185">Reference proteome</keyword>
<dbReference type="Proteomes" id="UP000295281">
    <property type="component" value="Unassembled WGS sequence"/>
</dbReference>
<dbReference type="InterPro" id="IPR029046">
    <property type="entry name" value="LolA/LolB/LppX"/>
</dbReference>
<keyword evidence="2 5" id="KW-0547">Nucleotide-binding</keyword>
<dbReference type="PROSITE" id="PS00107">
    <property type="entry name" value="PROTEIN_KINASE_ATP"/>
    <property type="match status" value="1"/>
</dbReference>
<dbReference type="InterPro" id="IPR000719">
    <property type="entry name" value="Prot_kinase_dom"/>
</dbReference>
<feature type="region of interest" description="Disordered" evidence="6">
    <location>
        <begin position="1"/>
        <end position="23"/>
    </location>
</feature>
<dbReference type="PROSITE" id="PS00108">
    <property type="entry name" value="PROTEIN_KINASE_ST"/>
    <property type="match status" value="1"/>
</dbReference>